<sequence>MSYEADGFEQRERSPRRRSRSPRRSRRSYSPRSRSRSREDYRRADRRSRSPLSGAQGTGAYNSYGAARGAPARVSEDRTGAKDNMMQSIRDSSQQDRRVYVGNLSYDVKWHHLKDFMRQAGEVLFADVLLLPNGMSKGCGIVEYATREQAQTAVSTLSNQNLMGRLVYVREDREAEPRFTNPGTSRGGFAGPPRGGFGGGGGGGYGGGGGFGGGPGAAGGGGGKQVYVANLPYNVGWQDLKDLFRQAAVNGSVLRADVHIAPDGRPKGSGIVAFETPEDARNAIQQFNGYDWQGRPLEVREDRFANPSFGGGRGGGFGGGFGGRAGFGGGRGGFGGGFGGRGAYSGGAPGHVGPPGAFAGAGGFEANAASNPPNSFTDFATSGGEPSPSIYVRNLPWSTSNEDLVELFTTIGKVARAEIQYEPNGRSRGTGVVEFDGREDAETAIAKFTGYQYGGRPLGLSFVRYTNQSNGEAMEGTEPTSGLTQDQVM</sequence>
<dbReference type="InterPro" id="IPR050374">
    <property type="entry name" value="RRT5_SRSF_SR"/>
</dbReference>
<feature type="compositionally biased region" description="Basic residues" evidence="3">
    <location>
        <begin position="14"/>
        <end position="35"/>
    </location>
</feature>
<dbReference type="GO" id="GO:0003729">
    <property type="term" value="F:mRNA binding"/>
    <property type="evidence" value="ECO:0007669"/>
    <property type="project" value="TreeGrafter"/>
</dbReference>
<evidence type="ECO:0000256" key="1">
    <source>
        <dbReference type="ARBA" id="ARBA00022884"/>
    </source>
</evidence>
<accession>A0A6A5WNC3</accession>
<dbReference type="PROSITE" id="PS50102">
    <property type="entry name" value="RRM"/>
    <property type="match status" value="3"/>
</dbReference>
<proteinExistence type="predicted"/>
<dbReference type="EMBL" id="ML977588">
    <property type="protein sequence ID" value="KAF2000565.1"/>
    <property type="molecule type" value="Genomic_DNA"/>
</dbReference>
<dbReference type="InterPro" id="IPR035979">
    <property type="entry name" value="RBD_domain_sf"/>
</dbReference>
<dbReference type="CDD" id="cd00590">
    <property type="entry name" value="RRM_SF"/>
    <property type="match status" value="1"/>
</dbReference>
<dbReference type="GO" id="GO:0005737">
    <property type="term" value="C:cytoplasm"/>
    <property type="evidence" value="ECO:0007669"/>
    <property type="project" value="TreeGrafter"/>
</dbReference>
<dbReference type="GO" id="GO:0005634">
    <property type="term" value="C:nucleus"/>
    <property type="evidence" value="ECO:0007669"/>
    <property type="project" value="TreeGrafter"/>
</dbReference>
<feature type="region of interest" description="Disordered" evidence="3">
    <location>
        <begin position="1"/>
        <end position="95"/>
    </location>
</feature>
<evidence type="ECO:0000256" key="3">
    <source>
        <dbReference type="SAM" id="MobiDB-lite"/>
    </source>
</evidence>
<keyword evidence="1 2" id="KW-0694">RNA-binding</keyword>
<feature type="compositionally biased region" description="Gly residues" evidence="3">
    <location>
        <begin position="185"/>
        <end position="201"/>
    </location>
</feature>
<dbReference type="SUPFAM" id="SSF54928">
    <property type="entry name" value="RNA-binding domain, RBD"/>
    <property type="match status" value="3"/>
</dbReference>
<dbReference type="InterPro" id="IPR012677">
    <property type="entry name" value="Nucleotide-bd_a/b_plait_sf"/>
</dbReference>
<organism evidence="5 6">
    <name type="scientific">Amniculicola lignicola CBS 123094</name>
    <dbReference type="NCBI Taxonomy" id="1392246"/>
    <lineage>
        <taxon>Eukaryota</taxon>
        <taxon>Fungi</taxon>
        <taxon>Dikarya</taxon>
        <taxon>Ascomycota</taxon>
        <taxon>Pezizomycotina</taxon>
        <taxon>Dothideomycetes</taxon>
        <taxon>Pleosporomycetidae</taxon>
        <taxon>Pleosporales</taxon>
        <taxon>Amniculicolaceae</taxon>
        <taxon>Amniculicola</taxon>
    </lineage>
</organism>
<dbReference type="Proteomes" id="UP000799779">
    <property type="component" value="Unassembled WGS sequence"/>
</dbReference>
<dbReference type="PANTHER" id="PTHR23003:SF3">
    <property type="entry name" value="FI21236P1-RELATED"/>
    <property type="match status" value="1"/>
</dbReference>
<dbReference type="FunFam" id="3.30.70.330:FF:000280">
    <property type="entry name" value="RNA-binding domain-containing protein"/>
    <property type="match status" value="1"/>
</dbReference>
<evidence type="ECO:0000313" key="5">
    <source>
        <dbReference type="EMBL" id="KAF2000565.1"/>
    </source>
</evidence>
<gene>
    <name evidence="5" type="ORF">P154DRAFT_197798</name>
</gene>
<dbReference type="Pfam" id="PF00076">
    <property type="entry name" value="RRM_1"/>
    <property type="match status" value="3"/>
</dbReference>
<dbReference type="PANTHER" id="PTHR23003">
    <property type="entry name" value="RNA RECOGNITION MOTIF RRM DOMAIN CONTAINING PROTEIN"/>
    <property type="match status" value="1"/>
</dbReference>
<feature type="region of interest" description="Disordered" evidence="3">
    <location>
        <begin position="177"/>
        <end position="201"/>
    </location>
</feature>
<feature type="domain" description="RRM" evidence="4">
    <location>
        <begin position="224"/>
        <end position="304"/>
    </location>
</feature>
<dbReference type="OrthoDB" id="1049195at2759"/>
<dbReference type="GO" id="GO:1990904">
    <property type="term" value="C:ribonucleoprotein complex"/>
    <property type="evidence" value="ECO:0007669"/>
    <property type="project" value="TreeGrafter"/>
</dbReference>
<keyword evidence="6" id="KW-1185">Reference proteome</keyword>
<dbReference type="AlphaFoldDB" id="A0A6A5WNC3"/>
<name>A0A6A5WNC3_9PLEO</name>
<dbReference type="FunFam" id="3.30.70.330:FF:000232">
    <property type="entry name" value="RNA-binding domain-containing protein"/>
    <property type="match status" value="1"/>
</dbReference>
<feature type="compositionally biased region" description="Polar residues" evidence="3">
    <location>
        <begin position="478"/>
        <end position="489"/>
    </location>
</feature>
<dbReference type="SMART" id="SM00360">
    <property type="entry name" value="RRM"/>
    <property type="match status" value="3"/>
</dbReference>
<evidence type="ECO:0000313" key="6">
    <source>
        <dbReference type="Proteomes" id="UP000799779"/>
    </source>
</evidence>
<evidence type="ECO:0000259" key="4">
    <source>
        <dbReference type="PROSITE" id="PS50102"/>
    </source>
</evidence>
<protein>
    <submittedName>
        <fullName evidence="5">RNA-binding domain-containing protein</fullName>
    </submittedName>
</protein>
<dbReference type="FunFam" id="3.30.70.330:FF:000145">
    <property type="entry name" value="Putative RNP domain-containing protein"/>
    <property type="match status" value="1"/>
</dbReference>
<feature type="domain" description="RRM" evidence="4">
    <location>
        <begin position="388"/>
        <end position="465"/>
    </location>
</feature>
<dbReference type="Gene3D" id="3.30.70.330">
    <property type="match status" value="3"/>
</dbReference>
<dbReference type="InterPro" id="IPR000504">
    <property type="entry name" value="RRM_dom"/>
</dbReference>
<evidence type="ECO:0000256" key="2">
    <source>
        <dbReference type="PROSITE-ProRule" id="PRU00176"/>
    </source>
</evidence>
<reference evidence="5" key="1">
    <citation type="journal article" date="2020" name="Stud. Mycol.">
        <title>101 Dothideomycetes genomes: a test case for predicting lifestyles and emergence of pathogens.</title>
        <authorList>
            <person name="Haridas S."/>
            <person name="Albert R."/>
            <person name="Binder M."/>
            <person name="Bloem J."/>
            <person name="Labutti K."/>
            <person name="Salamov A."/>
            <person name="Andreopoulos B."/>
            <person name="Baker S."/>
            <person name="Barry K."/>
            <person name="Bills G."/>
            <person name="Bluhm B."/>
            <person name="Cannon C."/>
            <person name="Castanera R."/>
            <person name="Culley D."/>
            <person name="Daum C."/>
            <person name="Ezra D."/>
            <person name="Gonzalez J."/>
            <person name="Henrissat B."/>
            <person name="Kuo A."/>
            <person name="Liang C."/>
            <person name="Lipzen A."/>
            <person name="Lutzoni F."/>
            <person name="Magnuson J."/>
            <person name="Mondo S."/>
            <person name="Nolan M."/>
            <person name="Ohm R."/>
            <person name="Pangilinan J."/>
            <person name="Park H.-J."/>
            <person name="Ramirez L."/>
            <person name="Alfaro M."/>
            <person name="Sun H."/>
            <person name="Tritt A."/>
            <person name="Yoshinaga Y."/>
            <person name="Zwiers L.-H."/>
            <person name="Turgeon B."/>
            <person name="Goodwin S."/>
            <person name="Spatafora J."/>
            <person name="Crous P."/>
            <person name="Grigoriev I."/>
        </authorList>
    </citation>
    <scope>NUCLEOTIDE SEQUENCE</scope>
    <source>
        <strain evidence="5">CBS 123094</strain>
    </source>
</reference>
<feature type="region of interest" description="Disordered" evidence="3">
    <location>
        <begin position="470"/>
        <end position="489"/>
    </location>
</feature>
<feature type="domain" description="RRM" evidence="4">
    <location>
        <begin position="97"/>
        <end position="174"/>
    </location>
</feature>